<keyword evidence="4 9" id="KW-0808">Transferase</keyword>
<keyword evidence="9" id="KW-0472">Membrane</keyword>
<feature type="domain" description="3-deoxy-D-manno-octulosonic-acid transferase N-terminal" evidence="10">
    <location>
        <begin position="62"/>
        <end position="220"/>
    </location>
</feature>
<organism evidence="11 12">
    <name type="scientific">Acanthopleuribacter pedis</name>
    <dbReference type="NCBI Taxonomy" id="442870"/>
    <lineage>
        <taxon>Bacteria</taxon>
        <taxon>Pseudomonadati</taxon>
        <taxon>Acidobacteriota</taxon>
        <taxon>Holophagae</taxon>
        <taxon>Acanthopleuribacterales</taxon>
        <taxon>Acanthopleuribacteraceae</taxon>
        <taxon>Acanthopleuribacter</taxon>
    </lineage>
</organism>
<dbReference type="GO" id="GO:0043842">
    <property type="term" value="F:Kdo transferase activity"/>
    <property type="evidence" value="ECO:0007669"/>
    <property type="project" value="UniProtKB-EC"/>
</dbReference>
<dbReference type="GO" id="GO:0005886">
    <property type="term" value="C:plasma membrane"/>
    <property type="evidence" value="ECO:0007669"/>
    <property type="project" value="UniProtKB-SubCell"/>
</dbReference>
<proteinExistence type="inferred from homology"/>
<dbReference type="SUPFAM" id="SSF53756">
    <property type="entry name" value="UDP-Glycosyltransferase/glycogen phosphorylase"/>
    <property type="match status" value="1"/>
</dbReference>
<evidence type="ECO:0000256" key="9">
    <source>
        <dbReference type="RuleBase" id="RU365103"/>
    </source>
</evidence>
<dbReference type="GO" id="GO:0009244">
    <property type="term" value="P:lipopolysaccharide core region biosynthetic process"/>
    <property type="evidence" value="ECO:0007669"/>
    <property type="project" value="UniProtKB-UniRule"/>
</dbReference>
<evidence type="ECO:0000256" key="4">
    <source>
        <dbReference type="ARBA" id="ARBA00022679"/>
    </source>
</evidence>
<evidence type="ECO:0000313" key="11">
    <source>
        <dbReference type="EMBL" id="MBO1318438.1"/>
    </source>
</evidence>
<evidence type="ECO:0000256" key="1">
    <source>
        <dbReference type="ARBA" id="ARBA00004713"/>
    </source>
</evidence>
<comment type="subcellular location">
    <subcellularLocation>
        <location evidence="9">Cell membrane</location>
    </subcellularLocation>
</comment>
<dbReference type="GO" id="GO:0009245">
    <property type="term" value="P:lipid A biosynthetic process"/>
    <property type="evidence" value="ECO:0007669"/>
    <property type="project" value="TreeGrafter"/>
</dbReference>
<dbReference type="AlphaFoldDB" id="A0A8J7U1Q0"/>
<dbReference type="Gene3D" id="3.40.50.11720">
    <property type="entry name" value="3-Deoxy-D-manno-octulosonic-acid transferase, N-terminal domain"/>
    <property type="match status" value="1"/>
</dbReference>
<dbReference type="InterPro" id="IPR007507">
    <property type="entry name" value="Glycos_transf_N"/>
</dbReference>
<dbReference type="EMBL" id="JAFREP010000005">
    <property type="protein sequence ID" value="MBO1318438.1"/>
    <property type="molecule type" value="Genomic_DNA"/>
</dbReference>
<evidence type="ECO:0000256" key="8">
    <source>
        <dbReference type="PIRSR" id="PIRSR639901-2"/>
    </source>
</evidence>
<keyword evidence="9" id="KW-1133">Transmembrane helix</keyword>
<feature type="site" description="Transition state stabilizer" evidence="8">
    <location>
        <position position="142"/>
    </location>
</feature>
<comment type="pathway">
    <text evidence="1 9">Bacterial outer membrane biogenesis; LPS core biosynthesis.</text>
</comment>
<dbReference type="PANTHER" id="PTHR42755">
    <property type="entry name" value="3-DEOXY-MANNO-OCTULOSONATE CYTIDYLYLTRANSFERASE"/>
    <property type="match status" value="1"/>
</dbReference>
<feature type="transmembrane region" description="Helical" evidence="9">
    <location>
        <begin position="20"/>
        <end position="39"/>
    </location>
</feature>
<reference evidence="11" key="1">
    <citation type="submission" date="2021-03" db="EMBL/GenBank/DDBJ databases">
        <authorList>
            <person name="Wang G."/>
        </authorList>
    </citation>
    <scope>NUCLEOTIDE SEQUENCE</scope>
    <source>
        <strain evidence="11">KCTC 12899</strain>
    </source>
</reference>
<dbReference type="Gene3D" id="3.40.50.2000">
    <property type="entry name" value="Glycogen Phosphorylase B"/>
    <property type="match status" value="1"/>
</dbReference>
<dbReference type="EC" id="2.4.99.12" evidence="2 9"/>
<evidence type="ECO:0000259" key="10">
    <source>
        <dbReference type="Pfam" id="PF04413"/>
    </source>
</evidence>
<accession>A0A8J7U1Q0</accession>
<keyword evidence="9" id="KW-0812">Transmembrane</keyword>
<comment type="function">
    <text evidence="9">Involved in lipopolysaccharide (LPS) biosynthesis. Catalyzes the transfer of 3-deoxy-D-manno-octulosonate (Kdo) residue(s) from CMP-Kdo to lipid IV(A), the tetraacyldisaccharide-1,4'-bisphosphate precursor of lipid A.</text>
</comment>
<sequence length="444" mass="48934">MGKKQSASRGGFASTAWRLVYQGLASAVFVIALVVYPLLRLFKPATAAWIIQRLLPQPLSFQPVLWLHAVSLGEAKLALSLLQRLPEAAREQVLLTATTQTGYDFFAARAAPHQLRYLPWDLAWCYRRLFSGWTRPDVVLVETEIWPNLFFSTRKADARLFIVNGRLGPKTLRYRHNALLRRVMTHCTGVAARGKLDVARFAAFGLPAARMCVTGNMKFDLKAPPLAKAGVLHQWLQQPGPLFVFASISTDEAAMLAPAVSFLLHRFPEARVLWAPRHLEDLPQHLTALAADAPRPRGSLTEQTVAEPRLLVLDTFGELASCYRFATLSLIGGSFNRRGGQNFLESLQAGTPALMGPSTENFRHEVAEALAVHAIQIIPRADLVGETLAGLVRDPARLQAMATQGMDFLAKHQGAVDRTLAFLEASLRERPAAILFKDEGTPAP</sequence>
<comment type="similarity">
    <text evidence="9">Belongs to the glycosyltransferase group 1 family.</text>
</comment>
<dbReference type="UniPathway" id="UPA00958"/>
<keyword evidence="12" id="KW-1185">Reference proteome</keyword>
<dbReference type="Proteomes" id="UP000664417">
    <property type="component" value="Unassembled WGS sequence"/>
</dbReference>
<comment type="catalytic activity">
    <reaction evidence="6 9">
        <text>lipid IVA (E. coli) + CMP-3-deoxy-beta-D-manno-octulosonate = alpha-Kdo-(2-&gt;6)-lipid IVA (E. coli) + CMP + H(+)</text>
        <dbReference type="Rhea" id="RHEA:28066"/>
        <dbReference type="ChEBI" id="CHEBI:15378"/>
        <dbReference type="ChEBI" id="CHEBI:58603"/>
        <dbReference type="ChEBI" id="CHEBI:60364"/>
        <dbReference type="ChEBI" id="CHEBI:60377"/>
        <dbReference type="ChEBI" id="CHEBI:85987"/>
        <dbReference type="EC" id="2.4.99.12"/>
    </reaction>
</comment>
<dbReference type="Pfam" id="PF04413">
    <property type="entry name" value="Glycos_transf_N"/>
    <property type="match status" value="1"/>
</dbReference>
<dbReference type="InterPro" id="IPR039901">
    <property type="entry name" value="Kdotransferase"/>
</dbReference>
<gene>
    <name evidence="11" type="ORF">J3U88_08220</name>
</gene>
<dbReference type="PANTHER" id="PTHR42755:SF1">
    <property type="entry name" value="3-DEOXY-D-MANNO-OCTULOSONIC ACID TRANSFERASE, MITOCHONDRIAL-RELATED"/>
    <property type="match status" value="1"/>
</dbReference>
<keyword evidence="9" id="KW-1003">Cell membrane</keyword>
<evidence type="ECO:0000256" key="2">
    <source>
        <dbReference type="ARBA" id="ARBA00012621"/>
    </source>
</evidence>
<name>A0A8J7U1Q0_9BACT</name>
<comment type="caution">
    <text evidence="11">The sequence shown here is derived from an EMBL/GenBank/DDBJ whole genome shotgun (WGS) entry which is preliminary data.</text>
</comment>
<protein>
    <recommendedName>
        <fullName evidence="3 9">3-deoxy-D-manno-octulosonic acid transferase</fullName>
        <shortName evidence="9">Kdo transferase</shortName>
        <ecNumber evidence="2 9">2.4.99.12</ecNumber>
    </recommendedName>
    <alternativeName>
        <fullName evidence="5 9">Lipid IV(A) 3-deoxy-D-manno-octulosonic acid transferase</fullName>
    </alternativeName>
</protein>
<feature type="site" description="Transition state stabilizer" evidence="8">
    <location>
        <position position="218"/>
    </location>
</feature>
<evidence type="ECO:0000256" key="7">
    <source>
        <dbReference type="PIRSR" id="PIRSR639901-1"/>
    </source>
</evidence>
<feature type="active site" description="Proton acceptor" evidence="7">
    <location>
        <position position="74"/>
    </location>
</feature>
<evidence type="ECO:0000313" key="12">
    <source>
        <dbReference type="Proteomes" id="UP000664417"/>
    </source>
</evidence>
<keyword evidence="9" id="KW-0448">Lipopolysaccharide biosynthesis</keyword>
<evidence type="ECO:0000256" key="6">
    <source>
        <dbReference type="ARBA" id="ARBA00049183"/>
    </source>
</evidence>
<dbReference type="InterPro" id="IPR038107">
    <property type="entry name" value="Glycos_transf_N_sf"/>
</dbReference>
<evidence type="ECO:0000256" key="5">
    <source>
        <dbReference type="ARBA" id="ARBA00031445"/>
    </source>
</evidence>
<dbReference type="RefSeq" id="WP_207858204.1">
    <property type="nucleotide sequence ID" value="NZ_JAFREP010000005.1"/>
</dbReference>
<evidence type="ECO:0000256" key="3">
    <source>
        <dbReference type="ARBA" id="ARBA00019077"/>
    </source>
</evidence>